<evidence type="ECO:0000313" key="3">
    <source>
        <dbReference type="EMBL" id="KAF5858320.1"/>
    </source>
</evidence>
<feature type="compositionally biased region" description="Low complexity" evidence="2">
    <location>
        <begin position="459"/>
        <end position="470"/>
    </location>
</feature>
<feature type="coiled-coil region" evidence="1">
    <location>
        <begin position="206"/>
        <end position="240"/>
    </location>
</feature>
<comment type="caution">
    <text evidence="3">The sequence shown here is derived from an EMBL/GenBank/DDBJ whole genome shotgun (WGS) entry which is preliminary data.</text>
</comment>
<dbReference type="PANTHER" id="PTHR33488:SF2">
    <property type="entry name" value="EARLY ENDOSOME ANTIGEN 1-LIKE"/>
    <property type="match status" value="1"/>
</dbReference>
<dbReference type="PANTHER" id="PTHR33488">
    <property type="entry name" value="ZGC:162509"/>
    <property type="match status" value="1"/>
</dbReference>
<reference evidence="3 4" key="1">
    <citation type="submission" date="2019-04" db="EMBL/GenBank/DDBJ databases">
        <title>Aspergillus burnettii sp. nov., novel species from soil in southeast Queensland.</title>
        <authorList>
            <person name="Gilchrist C.L.M."/>
            <person name="Pitt J.I."/>
            <person name="Lange L."/>
            <person name="Lacey H.J."/>
            <person name="Vuong D."/>
            <person name="Midgley D.J."/>
            <person name="Greenfield P."/>
            <person name="Bradbury M."/>
            <person name="Lacey E."/>
            <person name="Busk P.K."/>
            <person name="Pilgaard B."/>
            <person name="Chooi Y.H."/>
            <person name="Piggott A.M."/>
        </authorList>
    </citation>
    <scope>NUCLEOTIDE SEQUENCE [LARGE SCALE GENOMIC DNA]</scope>
    <source>
        <strain evidence="3 4">FRR 5400</strain>
    </source>
</reference>
<dbReference type="AlphaFoldDB" id="A0A8H6A1Q9"/>
<proteinExistence type="predicted"/>
<keyword evidence="4" id="KW-1185">Reference proteome</keyword>
<protein>
    <submittedName>
        <fullName evidence="3">Uncharacterized protein</fullName>
    </submittedName>
</protein>
<accession>A0A8H6A1Q9</accession>
<evidence type="ECO:0000256" key="1">
    <source>
        <dbReference type="SAM" id="Coils"/>
    </source>
</evidence>
<organism evidence="3 4">
    <name type="scientific">Petromyces alliaceus</name>
    <name type="common">Aspergillus alliaceus</name>
    <dbReference type="NCBI Taxonomy" id="209559"/>
    <lineage>
        <taxon>Eukaryota</taxon>
        <taxon>Fungi</taxon>
        <taxon>Dikarya</taxon>
        <taxon>Ascomycota</taxon>
        <taxon>Pezizomycotina</taxon>
        <taxon>Eurotiomycetes</taxon>
        <taxon>Eurotiomycetidae</taxon>
        <taxon>Eurotiales</taxon>
        <taxon>Aspergillaceae</taxon>
        <taxon>Aspergillus</taxon>
        <taxon>Aspergillus subgen. Circumdati</taxon>
    </lineage>
</organism>
<dbReference type="Proteomes" id="UP000541154">
    <property type="component" value="Unassembled WGS sequence"/>
</dbReference>
<feature type="region of interest" description="Disordered" evidence="2">
    <location>
        <begin position="437"/>
        <end position="470"/>
    </location>
</feature>
<name>A0A8H6A1Q9_PETAA</name>
<evidence type="ECO:0000256" key="2">
    <source>
        <dbReference type="SAM" id="MobiDB-lite"/>
    </source>
</evidence>
<feature type="compositionally biased region" description="Polar residues" evidence="2">
    <location>
        <begin position="449"/>
        <end position="458"/>
    </location>
</feature>
<evidence type="ECO:0000313" key="4">
    <source>
        <dbReference type="Proteomes" id="UP000541154"/>
    </source>
</evidence>
<gene>
    <name evidence="3" type="ORF">ETB97_004556</name>
</gene>
<feature type="compositionally biased region" description="Basic and acidic residues" evidence="2">
    <location>
        <begin position="709"/>
        <end position="722"/>
    </location>
</feature>
<sequence>MTVDNNSHLSTVATADQNREKDPKVALKIIAQIKSSLLMNPDNKWEDMLGAAPIALHSMGICFVTASAPEAASIMLDIVAGSKLRYTSLRANLVEGGALGCRAFMEAQSGMDLIGQLSSGVYETVEDVVECLQTPEDARTSLRVQMESLRDTADECYQEAKKIDDKFLEWLNFMSDFHAACEQKSTNTEHDLQDTKVNLAVQESIKDDQEAQVKENKRLAEKYEKHLDEMEKQYKKAAEAIPSGWEVFGQEMIRSLINTGTGLLNGMMGARTGGMMGGMGGMGNTNNSNAGGMKGGNPLNPTQQMNNASQYYNVYAAVHKDMPLFTALHTVLTGGPDGSVQWDADEKNPNAGPAFLKQMFEHSLQAFASAQPGTPDATYQGYLQTAVKVATELEDEITQRHQMSQTSLPADDPKVQQWKSEYQVAYDNVARLKATADSQPGAAAGQMTPMANMNYNTNGQSQSGGDSALAAAQARLESAQSAMSNAESLYDHSVQALGEKETELSKTKALLTKLANTKLSLEAVKKILLESIQLIAGLRIQIRQLVSFFDALSNMIKTAVDLGVKKFLKLVTAAITGGESSDLDGLQIGDFTLTDLHRSQIFSSVVYIRAYFSVFADIAKMWNQLSVKSIMPGLDLCNDMSRLSDSSGNELMQKQSQLDAWSDDAQANVKQIAGETQRKILAGMGSRVQKIEDDTKYLPPSPAKKAIEEGAETAKTDGKKAIDNSTNRFSLGGGEDDEY</sequence>
<feature type="region of interest" description="Disordered" evidence="2">
    <location>
        <begin position="709"/>
        <end position="739"/>
    </location>
</feature>
<dbReference type="EMBL" id="SPNV01000210">
    <property type="protein sequence ID" value="KAF5858320.1"/>
    <property type="molecule type" value="Genomic_DNA"/>
</dbReference>
<keyword evidence="1" id="KW-0175">Coiled coil</keyword>